<feature type="region of interest" description="Disordered" evidence="1">
    <location>
        <begin position="838"/>
        <end position="862"/>
    </location>
</feature>
<name>A0ABR1AH74_POLSC</name>
<dbReference type="PANTHER" id="PTHR23287">
    <property type="entry name" value="RUBY-EYE2-LIKE PROTEIN"/>
    <property type="match status" value="1"/>
</dbReference>
<comment type="caution">
    <text evidence="3">The sequence shown here is derived from an EMBL/GenBank/DDBJ whole genome shotgun (WGS) entry which is preliminary data.</text>
</comment>
<evidence type="ECO:0000313" key="4">
    <source>
        <dbReference type="Proteomes" id="UP001359485"/>
    </source>
</evidence>
<dbReference type="Gene3D" id="2.130.10.30">
    <property type="entry name" value="Regulator of chromosome condensation 1/beta-lactamase-inhibitor protein II"/>
    <property type="match status" value="1"/>
</dbReference>
<dbReference type="SUPFAM" id="SSF50985">
    <property type="entry name" value="RCC1/BLIP-II"/>
    <property type="match status" value="1"/>
</dbReference>
<dbReference type="PANTHER" id="PTHR23287:SF16">
    <property type="entry name" value="TECTONIN BETA-PROPELLER REPEAT-CONTAINING PROTEIN 2"/>
    <property type="match status" value="1"/>
</dbReference>
<dbReference type="InterPro" id="IPR009091">
    <property type="entry name" value="RCC1/BLIP-II"/>
</dbReference>
<reference evidence="3 4" key="1">
    <citation type="submission" date="2023-09" db="EMBL/GenBank/DDBJ databases">
        <title>Genomes of two closely related lineages of the louse Polyplax serrata with different host specificities.</title>
        <authorList>
            <person name="Martinu J."/>
            <person name="Tarabai H."/>
            <person name="Stefka J."/>
            <person name="Hypsa V."/>
        </authorList>
    </citation>
    <scope>NUCLEOTIDE SEQUENCE [LARGE SCALE GENOMIC DNA]</scope>
    <source>
        <strain evidence="3">98ZLc_SE</strain>
    </source>
</reference>
<dbReference type="InterPro" id="IPR036322">
    <property type="entry name" value="WD40_repeat_dom_sf"/>
</dbReference>
<gene>
    <name evidence="3" type="ORF">RUM44_003703</name>
</gene>
<feature type="compositionally biased region" description="Polar residues" evidence="1">
    <location>
        <begin position="838"/>
        <end position="857"/>
    </location>
</feature>
<dbReference type="InterPro" id="IPR006624">
    <property type="entry name" value="Beta-propeller_rpt_TECPR"/>
</dbReference>
<dbReference type="EMBL" id="JAWJWF010000049">
    <property type="protein sequence ID" value="KAK6619321.1"/>
    <property type="molecule type" value="Genomic_DNA"/>
</dbReference>
<dbReference type="SUPFAM" id="SSF50978">
    <property type="entry name" value="WD40 repeat-like"/>
    <property type="match status" value="1"/>
</dbReference>
<dbReference type="Pfam" id="PF06462">
    <property type="entry name" value="Hyd_WA"/>
    <property type="match status" value="1"/>
</dbReference>
<dbReference type="Pfam" id="PF23756">
    <property type="entry name" value="Beta-prop_HPS5"/>
    <property type="match status" value="1"/>
</dbReference>
<keyword evidence="4" id="KW-1185">Reference proteome</keyword>
<feature type="domain" description="HPS5-like beta-propeller" evidence="2">
    <location>
        <begin position="38"/>
        <end position="344"/>
    </location>
</feature>
<proteinExistence type="predicted"/>
<accession>A0ABR1AH74</accession>
<dbReference type="InterPro" id="IPR001680">
    <property type="entry name" value="WD40_rpt"/>
</dbReference>
<dbReference type="Pfam" id="PF19193">
    <property type="entry name" value="Tectonin"/>
    <property type="match status" value="1"/>
</dbReference>
<feature type="compositionally biased region" description="Polar residues" evidence="1">
    <location>
        <begin position="680"/>
        <end position="705"/>
    </location>
</feature>
<organism evidence="3 4">
    <name type="scientific">Polyplax serrata</name>
    <name type="common">Common mouse louse</name>
    <dbReference type="NCBI Taxonomy" id="468196"/>
    <lineage>
        <taxon>Eukaryota</taxon>
        <taxon>Metazoa</taxon>
        <taxon>Ecdysozoa</taxon>
        <taxon>Arthropoda</taxon>
        <taxon>Hexapoda</taxon>
        <taxon>Insecta</taxon>
        <taxon>Pterygota</taxon>
        <taxon>Neoptera</taxon>
        <taxon>Paraneoptera</taxon>
        <taxon>Psocodea</taxon>
        <taxon>Troctomorpha</taxon>
        <taxon>Phthiraptera</taxon>
        <taxon>Anoplura</taxon>
        <taxon>Polyplacidae</taxon>
        <taxon>Polyplax</taxon>
    </lineage>
</organism>
<feature type="region of interest" description="Disordered" evidence="1">
    <location>
        <begin position="491"/>
        <end position="522"/>
    </location>
</feature>
<feature type="compositionally biased region" description="Low complexity" evidence="1">
    <location>
        <begin position="635"/>
        <end position="650"/>
    </location>
</feature>
<dbReference type="InterPro" id="IPR056499">
    <property type="entry name" value="Beta-prop_HPS5-like"/>
</dbReference>
<evidence type="ECO:0000313" key="3">
    <source>
        <dbReference type="EMBL" id="KAK6619321.1"/>
    </source>
</evidence>
<evidence type="ECO:0000256" key="1">
    <source>
        <dbReference type="SAM" id="MobiDB-lite"/>
    </source>
</evidence>
<dbReference type="InterPro" id="IPR015943">
    <property type="entry name" value="WD40/YVTN_repeat-like_dom_sf"/>
</dbReference>
<feature type="compositionally biased region" description="Polar residues" evidence="1">
    <location>
        <begin position="651"/>
        <end position="666"/>
    </location>
</feature>
<feature type="region of interest" description="Disordered" evidence="1">
    <location>
        <begin position="635"/>
        <end position="709"/>
    </location>
</feature>
<evidence type="ECO:0000259" key="2">
    <source>
        <dbReference type="Pfam" id="PF23756"/>
    </source>
</evidence>
<dbReference type="SMART" id="SM00320">
    <property type="entry name" value="WD40"/>
    <property type="match status" value="2"/>
</dbReference>
<protein>
    <recommendedName>
        <fullName evidence="2">HPS5-like beta-propeller domain-containing protein</fullName>
    </recommendedName>
</protein>
<feature type="compositionally biased region" description="Basic residues" evidence="1">
    <location>
        <begin position="491"/>
        <end position="500"/>
    </location>
</feature>
<dbReference type="Proteomes" id="UP001359485">
    <property type="component" value="Unassembled WGS sequence"/>
</dbReference>
<dbReference type="SUPFAM" id="SSF101898">
    <property type="entry name" value="NHL repeat"/>
    <property type="match status" value="1"/>
</dbReference>
<sequence>MAEPICEDEGLLQEWSPLTQLLQKIPQKIQKGLFPQNLNLTCLDVISDYIVLGTNSNLVYWYSRINGELQRLRLENSHSEVTCVKVVSTIDYMVAAGTNQGSVIVFQIPKVVPECIPDQLKPKKKQIERFTINGLHQGPITCIEWSQNGMKLFSGDKNGVVVFTEIDFSLHVSKSLELINEQFEIVQLSYCQQILLISTVYRSITCDGTNNWKVQQVGTKERKILGKFGATLCRFDHGMVVYACRPGYRLWLANKLGIVQQTLIFKSAIQSTCPKIQLINPVEKKQLNDTNFGKVLQFGDNKLVTFNSEVLYVLHPGAVSVMSVLYNVRKILDLAVNDNEIFILEGERSLLRISPVPDTYELEILQMPFSRKSAFNLDEFASKIKDTAVGSIKKITKDFMIQSERVSPISPPALADDALELPPIAYLSQGAVPSIVSNHVEIEAPVEDNLSNSLRQDGCNHLTESMVGNISSSPLYGQDCHEEVISRPLRKKRIKQKKSRIGPPQVLESESDTTSNGSDDRLTWGIANDLSLSDESAMSQSQSSFSVLRDISSLINQQKEPGKCWEGRVADLMATSECKSQTSLDTCESVSECLMTTSEKFRQEQEKTFARLANQSLLDSFNSEKTDMSISLNLTHSSSTSSKLSGNLQSPSEYSENSSMLSGAKTTDSHYHSTPVELQGLNNSTSQIEESVSMRSTLSSRMSQEGNDRIAKTRVDCTDEVDRPEDITDETFNSLDKLSIKPNFTGNSINPCFACEDKQSCDLDFGIKKLNEFFAQENLDVVNGSDNYSRGQFFDEDVHVNGHQSVKDFDKKDGIGLSAPYLIGEAFSYGPPSGSSLMSLQQPTMEPIPSQASTSQGPKAKLSDFSDHWPQYKSPEPVTSLAASKNFVLCTDVNDRVYCSDLAGLALTWVLLDYKASAVRVSNDGTVVWFMYKNTVFSLANPTQKCPLTGDLEEISSNVLSFTIDKKNNDGWTVNLKGSITHHFDFFSPEGRKEEKVHCSSVVTDVASSDGFVLALTQTNVLLCRSPNENEFKPVKTVDLTIFSFALGPDNLLWTVNDKNKIYFSDDFTNENPKWWQIQISDYIFQNSTATFQNIYSKIKLNNLRTNVNIKNTVCITSNENCVWICDKFSTTIRANKSDFTGYIWNKVFSNKTLVNFRWQTLSGEGVFEDKGHIWLLSTDGNIFCTSPRSSHFQTIPVPCDDEVLCIASSSDTLWVLSENGNIYSRLGLSDINLLGNSWRELRLPQIDNLKLIWVSCGCDVAWGCDIHGRTFITIGSPHHMATNIFDAAWLEVEGRPKGVQFAKVFVGPQFYMVWAIDTKGNLYVREGIFSNYQIGTSWVHVGGIEAVHVSISGTSVWALATNGNVYRRCGISERNYIGDYWKNIPGNFRVITSSFTDELWGITSDNEIMRLSHRVKVLEKGNLNKTKMETHSSKEDVSWEIVE</sequence>
<dbReference type="Gene3D" id="2.130.10.10">
    <property type="entry name" value="YVTN repeat-like/Quinoprotein amine dehydrogenase"/>
    <property type="match status" value="1"/>
</dbReference>
<dbReference type="SMART" id="SM00706">
    <property type="entry name" value="TECPR"/>
    <property type="match status" value="8"/>
</dbReference>